<keyword evidence="1" id="KW-0732">Signal</keyword>
<protein>
    <submittedName>
        <fullName evidence="2">Uncharacterized protein</fullName>
    </submittedName>
</protein>
<evidence type="ECO:0000256" key="1">
    <source>
        <dbReference type="SAM" id="SignalP"/>
    </source>
</evidence>
<organism evidence="2 3">
    <name type="scientific">Variovorax paradoxus</name>
    <dbReference type="NCBI Taxonomy" id="34073"/>
    <lineage>
        <taxon>Bacteria</taxon>
        <taxon>Pseudomonadati</taxon>
        <taxon>Pseudomonadota</taxon>
        <taxon>Betaproteobacteria</taxon>
        <taxon>Burkholderiales</taxon>
        <taxon>Comamonadaceae</taxon>
        <taxon>Variovorax</taxon>
    </lineage>
</organism>
<gene>
    <name evidence="2" type="ORF">GFK26_12550</name>
</gene>
<reference evidence="2 3" key="1">
    <citation type="submission" date="2019-10" db="EMBL/GenBank/DDBJ databases">
        <title>Complete genome sequence of Variovorax paradoxus 5C-2.</title>
        <authorList>
            <person name="Gogoleva N.E."/>
            <person name="Balkin A.S."/>
        </authorList>
    </citation>
    <scope>NUCLEOTIDE SEQUENCE [LARGE SCALE GENOMIC DNA]</scope>
    <source>
        <strain evidence="2 3">5C-2</strain>
    </source>
</reference>
<evidence type="ECO:0000313" key="3">
    <source>
        <dbReference type="Proteomes" id="UP000326780"/>
    </source>
</evidence>
<accession>A0A5Q0M1C7</accession>
<evidence type="ECO:0000313" key="2">
    <source>
        <dbReference type="EMBL" id="QFZ83530.1"/>
    </source>
</evidence>
<dbReference type="AlphaFoldDB" id="A0A5Q0M1C7"/>
<feature type="chain" id="PRO_5024922844" evidence="1">
    <location>
        <begin position="23"/>
        <end position="128"/>
    </location>
</feature>
<dbReference type="Proteomes" id="UP000326780">
    <property type="component" value="Chromosome"/>
</dbReference>
<sequence length="128" mass="14131">MGARAAFVCGGLWIGILGAAMAEPTTVYCQYTSTYDGEKGEYTVHWDDADRSSIRVDGQPVPRVSKGGYEYTLDKHSPVSISWCVSKNRMRCATINRRNGQFEEYSITSGRVTEKGECTKAEPGSTKF</sequence>
<feature type="signal peptide" evidence="1">
    <location>
        <begin position="1"/>
        <end position="22"/>
    </location>
</feature>
<name>A0A5Q0M1C7_VARPD</name>
<proteinExistence type="predicted"/>
<dbReference type="RefSeq" id="WP_153282243.1">
    <property type="nucleotide sequence ID" value="NZ_CP045644.1"/>
</dbReference>
<dbReference type="EMBL" id="CP045644">
    <property type="protein sequence ID" value="QFZ83530.1"/>
    <property type="molecule type" value="Genomic_DNA"/>
</dbReference>